<gene>
    <name evidence="6" type="ORF">CC80DRAFT_235227</name>
</gene>
<evidence type="ECO:0000259" key="5">
    <source>
        <dbReference type="Pfam" id="PF08609"/>
    </source>
</evidence>
<evidence type="ECO:0000313" key="7">
    <source>
        <dbReference type="Proteomes" id="UP000800035"/>
    </source>
</evidence>
<sequence length="211" mass="23370">MADPVMNNLLRWGIENSEASKDPNTPPEQRTQLDPAALQAFFGGMKSDADRMKDAMNIIDDSASTTEQKEVAFEDFEMLIQGIDNANNMESLGLWSRLIDKFQHEESNLRLWAAWCAGTAVENNPKAQERLLILGAIPSLVKLATEDESVDVRKKAVRALSAVSRNYQPGLDALVDNVPSQLKPLGKLDAADMDSVDSLITRLRTDAQRSR</sequence>
<dbReference type="InterPro" id="IPR013918">
    <property type="entry name" value="Nucleotide_exch_fac_Fes1"/>
</dbReference>
<evidence type="ECO:0000256" key="3">
    <source>
        <dbReference type="ARBA" id="ARBA00024912"/>
    </source>
</evidence>
<dbReference type="PROSITE" id="PS50176">
    <property type="entry name" value="ARM_REPEAT"/>
    <property type="match status" value="1"/>
</dbReference>
<dbReference type="InterPro" id="IPR016024">
    <property type="entry name" value="ARM-type_fold"/>
</dbReference>
<dbReference type="InterPro" id="IPR000225">
    <property type="entry name" value="Armadillo"/>
</dbReference>
<dbReference type="PANTHER" id="PTHR19316">
    <property type="entry name" value="PROTEIN FOLDING REGULATOR"/>
    <property type="match status" value="1"/>
</dbReference>
<name>A0A6A5UJP4_9PLEO</name>
<keyword evidence="2" id="KW-0677">Repeat</keyword>
<dbReference type="EMBL" id="ML976981">
    <property type="protein sequence ID" value="KAF1961307.1"/>
    <property type="molecule type" value="Genomic_DNA"/>
</dbReference>
<dbReference type="Gene3D" id="1.25.10.10">
    <property type="entry name" value="Leucine-rich Repeat Variant"/>
    <property type="match status" value="1"/>
</dbReference>
<evidence type="ECO:0000256" key="4">
    <source>
        <dbReference type="PROSITE-ProRule" id="PRU00259"/>
    </source>
</evidence>
<protein>
    <submittedName>
        <fullName evidence="6">Putative Hsp70 nucleotide exchange factor</fullName>
    </submittedName>
</protein>
<proteinExistence type="inferred from homology"/>
<dbReference type="Pfam" id="PF13513">
    <property type="entry name" value="HEAT_EZ"/>
    <property type="match status" value="1"/>
</dbReference>
<accession>A0A6A5UJP4</accession>
<feature type="repeat" description="ARM" evidence="4">
    <location>
        <begin position="135"/>
        <end position="166"/>
    </location>
</feature>
<comment type="function">
    <text evidence="3">Functions as a nucleotide exchange factor (NEF) for Hsp70 chaperones which accelerates the release of ADP. Required for fully efficient Hsp70-mediated folding of proteins.</text>
</comment>
<dbReference type="SUPFAM" id="SSF48371">
    <property type="entry name" value="ARM repeat"/>
    <property type="match status" value="1"/>
</dbReference>
<feature type="domain" description="Nucleotide exchange factor Fes1" evidence="5">
    <location>
        <begin position="6"/>
        <end position="89"/>
    </location>
</feature>
<evidence type="ECO:0000256" key="1">
    <source>
        <dbReference type="ARBA" id="ARBA00011045"/>
    </source>
</evidence>
<dbReference type="GO" id="GO:0005783">
    <property type="term" value="C:endoplasmic reticulum"/>
    <property type="evidence" value="ECO:0007669"/>
    <property type="project" value="TreeGrafter"/>
</dbReference>
<dbReference type="Pfam" id="PF08609">
    <property type="entry name" value="Fes1"/>
    <property type="match status" value="1"/>
</dbReference>
<dbReference type="InterPro" id="IPR050693">
    <property type="entry name" value="Hsp70_NEF-Inhibitors"/>
</dbReference>
<reference evidence="6" key="1">
    <citation type="journal article" date="2020" name="Stud. Mycol.">
        <title>101 Dothideomycetes genomes: a test case for predicting lifestyles and emergence of pathogens.</title>
        <authorList>
            <person name="Haridas S."/>
            <person name="Albert R."/>
            <person name="Binder M."/>
            <person name="Bloem J."/>
            <person name="Labutti K."/>
            <person name="Salamov A."/>
            <person name="Andreopoulos B."/>
            <person name="Baker S."/>
            <person name="Barry K."/>
            <person name="Bills G."/>
            <person name="Bluhm B."/>
            <person name="Cannon C."/>
            <person name="Castanera R."/>
            <person name="Culley D."/>
            <person name="Daum C."/>
            <person name="Ezra D."/>
            <person name="Gonzalez J."/>
            <person name="Henrissat B."/>
            <person name="Kuo A."/>
            <person name="Liang C."/>
            <person name="Lipzen A."/>
            <person name="Lutzoni F."/>
            <person name="Magnuson J."/>
            <person name="Mondo S."/>
            <person name="Nolan M."/>
            <person name="Ohm R."/>
            <person name="Pangilinan J."/>
            <person name="Park H.-J."/>
            <person name="Ramirez L."/>
            <person name="Alfaro M."/>
            <person name="Sun H."/>
            <person name="Tritt A."/>
            <person name="Yoshinaga Y."/>
            <person name="Zwiers L.-H."/>
            <person name="Turgeon B."/>
            <person name="Goodwin S."/>
            <person name="Spatafora J."/>
            <person name="Crous P."/>
            <person name="Grigoriev I."/>
        </authorList>
    </citation>
    <scope>NUCLEOTIDE SEQUENCE</scope>
    <source>
        <strain evidence="6">CBS 675.92</strain>
    </source>
</reference>
<dbReference type="Proteomes" id="UP000800035">
    <property type="component" value="Unassembled WGS sequence"/>
</dbReference>
<evidence type="ECO:0000313" key="6">
    <source>
        <dbReference type="EMBL" id="KAF1961307.1"/>
    </source>
</evidence>
<keyword evidence="7" id="KW-1185">Reference proteome</keyword>
<comment type="similarity">
    <text evidence="1">Belongs to the FES1 family.</text>
</comment>
<dbReference type="OrthoDB" id="10250458at2759"/>
<organism evidence="6 7">
    <name type="scientific">Byssothecium circinans</name>
    <dbReference type="NCBI Taxonomy" id="147558"/>
    <lineage>
        <taxon>Eukaryota</taxon>
        <taxon>Fungi</taxon>
        <taxon>Dikarya</taxon>
        <taxon>Ascomycota</taxon>
        <taxon>Pezizomycotina</taxon>
        <taxon>Dothideomycetes</taxon>
        <taxon>Pleosporomycetidae</taxon>
        <taxon>Pleosporales</taxon>
        <taxon>Massarineae</taxon>
        <taxon>Massarinaceae</taxon>
        <taxon>Byssothecium</taxon>
    </lineage>
</organism>
<dbReference type="GO" id="GO:0000774">
    <property type="term" value="F:adenyl-nucleotide exchange factor activity"/>
    <property type="evidence" value="ECO:0007669"/>
    <property type="project" value="TreeGrafter"/>
</dbReference>
<dbReference type="InterPro" id="IPR011989">
    <property type="entry name" value="ARM-like"/>
</dbReference>
<dbReference type="PANTHER" id="PTHR19316:SF18">
    <property type="entry name" value="HSP70-BINDING PROTEIN 1"/>
    <property type="match status" value="1"/>
</dbReference>
<dbReference type="AlphaFoldDB" id="A0A6A5UJP4"/>
<evidence type="ECO:0000256" key="2">
    <source>
        <dbReference type="ARBA" id="ARBA00022737"/>
    </source>
</evidence>